<gene>
    <name evidence="1" type="ORF">BCV53_03990</name>
</gene>
<evidence type="ECO:0000313" key="2">
    <source>
        <dbReference type="Proteomes" id="UP000093052"/>
    </source>
</evidence>
<name>A0AAN1D5M8_PARTM</name>
<keyword evidence="2" id="KW-1185">Reference proteome</keyword>
<dbReference type="KEGG" id="ptl:AOT13_03975"/>
<dbReference type="Proteomes" id="UP000093052">
    <property type="component" value="Chromosome"/>
</dbReference>
<evidence type="ECO:0000313" key="1">
    <source>
        <dbReference type="EMBL" id="ANZ29339.1"/>
    </source>
</evidence>
<accession>A0AAN1D5M8</accession>
<protein>
    <submittedName>
        <fullName evidence="1">Uncharacterized protein</fullName>
    </submittedName>
</protein>
<organism evidence="1 2">
    <name type="scientific">Parageobacillus thermoglucosidasius</name>
    <name type="common">Geobacillus thermoglucosidasius</name>
    <dbReference type="NCBI Taxonomy" id="1426"/>
    <lineage>
        <taxon>Bacteria</taxon>
        <taxon>Bacillati</taxon>
        <taxon>Bacillota</taxon>
        <taxon>Bacilli</taxon>
        <taxon>Bacillales</taxon>
        <taxon>Anoxybacillaceae</taxon>
        <taxon>Parageobacillus</taxon>
    </lineage>
</organism>
<sequence>MLVYSSNKFERQDKKRKKPLETLKFGIGRVSAAPNKPNIKRHAVTEKCLLLKLVQLEVLYLCHFHTLSMISVPANVPLSSQVLHKFFARKRQGAPGRPGGGRYRINH</sequence>
<reference evidence="2" key="1">
    <citation type="journal article" date="2016" name="Genome Announc.">
        <title>Complete Genome Sequence of Geobacillus thermoglucosidasius NCIMB 11955, the Progenitor of a Bioethanol Production Strain.</title>
        <authorList>
            <person name="Sheng L."/>
            <person name="Zhang Y."/>
            <person name="Minton N.P."/>
        </authorList>
    </citation>
    <scope>NUCLEOTIDE SEQUENCE [LARGE SCALE GENOMIC DNA]</scope>
    <source>
        <strain evidence="2">NCIMB 11955</strain>
    </source>
</reference>
<dbReference type="EMBL" id="CP016622">
    <property type="protein sequence ID" value="ANZ29339.1"/>
    <property type="molecule type" value="Genomic_DNA"/>
</dbReference>
<dbReference type="AlphaFoldDB" id="A0AAN1D5M8"/>
<proteinExistence type="predicted"/>